<proteinExistence type="predicted"/>
<evidence type="ECO:0000313" key="3">
    <source>
        <dbReference type="Proteomes" id="UP000034163"/>
    </source>
</evidence>
<feature type="transmembrane region" description="Helical" evidence="1">
    <location>
        <begin position="25"/>
        <end position="46"/>
    </location>
</feature>
<protein>
    <submittedName>
        <fullName evidence="2">Uncharacterized protein</fullName>
    </submittedName>
</protein>
<reference evidence="2 3" key="1">
    <citation type="journal article" date="2015" name="Nature">
        <title>rRNA introns, odd ribosomes, and small enigmatic genomes across a large radiation of phyla.</title>
        <authorList>
            <person name="Brown C.T."/>
            <person name="Hug L.A."/>
            <person name="Thomas B.C."/>
            <person name="Sharon I."/>
            <person name="Castelle C.J."/>
            <person name="Singh A."/>
            <person name="Wilkins M.J."/>
            <person name="Williams K.H."/>
            <person name="Banfield J.F."/>
        </authorList>
    </citation>
    <scope>NUCLEOTIDE SEQUENCE [LARGE SCALE GENOMIC DNA]</scope>
</reference>
<accession>A0A0G0WTP2</accession>
<gene>
    <name evidence="2" type="ORF">UU72_C0027G0002</name>
</gene>
<dbReference type="Proteomes" id="UP000034163">
    <property type="component" value="Unassembled WGS sequence"/>
</dbReference>
<keyword evidence="1" id="KW-0472">Membrane</keyword>
<dbReference type="EMBL" id="LCBS01000027">
    <property type="protein sequence ID" value="KKS16109.1"/>
    <property type="molecule type" value="Genomic_DNA"/>
</dbReference>
<name>A0A0G0WTP2_UNCKA</name>
<dbReference type="AlphaFoldDB" id="A0A0G0WTP2"/>
<sequence>MTSGSEYLAKLAEDQQRISQQNRRIGTGSLGGAFGGVLVFILTLIFLPRTGNELADDLLTLILASFLAGFLWWNAGHQSAVWVFKKTDREITRFVPFSVGLTGVIGFTVCVAYWLITKVAFTLIRWTLRKIADFFLWLRGKE</sequence>
<evidence type="ECO:0000256" key="1">
    <source>
        <dbReference type="SAM" id="Phobius"/>
    </source>
</evidence>
<organism evidence="2 3">
    <name type="scientific">candidate division WWE3 bacterium GW2011_GWB1_41_6</name>
    <dbReference type="NCBI Taxonomy" id="1619112"/>
    <lineage>
        <taxon>Bacteria</taxon>
        <taxon>Katanobacteria</taxon>
    </lineage>
</organism>
<keyword evidence="1" id="KW-0812">Transmembrane</keyword>
<feature type="transmembrane region" description="Helical" evidence="1">
    <location>
        <begin position="58"/>
        <end position="75"/>
    </location>
</feature>
<evidence type="ECO:0000313" key="2">
    <source>
        <dbReference type="EMBL" id="KKS16109.1"/>
    </source>
</evidence>
<comment type="caution">
    <text evidence="2">The sequence shown here is derived from an EMBL/GenBank/DDBJ whole genome shotgun (WGS) entry which is preliminary data.</text>
</comment>
<keyword evidence="1" id="KW-1133">Transmembrane helix</keyword>
<feature type="transmembrane region" description="Helical" evidence="1">
    <location>
        <begin position="95"/>
        <end position="116"/>
    </location>
</feature>